<dbReference type="EMBL" id="JBITLV010000002">
    <property type="protein sequence ID" value="MFI7587170.1"/>
    <property type="molecule type" value="Genomic_DNA"/>
</dbReference>
<evidence type="ECO:0000256" key="1">
    <source>
        <dbReference type="SAM" id="MobiDB-lite"/>
    </source>
</evidence>
<protein>
    <recommendedName>
        <fullName evidence="5">Glycosyl hydrolases family 25</fullName>
    </recommendedName>
</protein>
<evidence type="ECO:0000313" key="3">
    <source>
        <dbReference type="EMBL" id="MFI7587170.1"/>
    </source>
</evidence>
<comment type="caution">
    <text evidence="3">The sequence shown here is derived from an EMBL/GenBank/DDBJ whole genome shotgun (WGS) entry which is preliminary data.</text>
</comment>
<sequence>MRVRGTALVGLAVVATAAAAFLPATGTDGSSAAPRPAQAPQPAQAVPAPVRTTVFDGYGAWVDRYDYATGRQIVTPATIDVMARAGVQVLFLQGATPAGGTLLAPKRQRALIARAKRHGMRVVAWYLPTTKPISADLRRLRAMNRLKGVDAIGLDAESRAVGRVSTRTARLLSLIKQTNALTDKPIGLITPSPTAMARWSTTFWPGYPFAAAAPYVDAYLPMTYWAWHRKQTTARGQITGDVNRLRAIPEVAGKPIHVIGMTTWKSDARTFAALSRELELAGGSLYDWLTTPQALRKPLRGLRR</sequence>
<feature type="region of interest" description="Disordered" evidence="1">
    <location>
        <begin position="26"/>
        <end position="46"/>
    </location>
</feature>
<evidence type="ECO:0000313" key="4">
    <source>
        <dbReference type="Proteomes" id="UP001612915"/>
    </source>
</evidence>
<reference evidence="3 4" key="1">
    <citation type="submission" date="2024-10" db="EMBL/GenBank/DDBJ databases">
        <title>The Natural Products Discovery Center: Release of the First 8490 Sequenced Strains for Exploring Actinobacteria Biosynthetic Diversity.</title>
        <authorList>
            <person name="Kalkreuter E."/>
            <person name="Kautsar S.A."/>
            <person name="Yang D."/>
            <person name="Bader C.D."/>
            <person name="Teijaro C.N."/>
            <person name="Fluegel L."/>
            <person name="Davis C.M."/>
            <person name="Simpson J.R."/>
            <person name="Lauterbach L."/>
            <person name="Steele A.D."/>
            <person name="Gui C."/>
            <person name="Meng S."/>
            <person name="Li G."/>
            <person name="Viehrig K."/>
            <person name="Ye F."/>
            <person name="Su P."/>
            <person name="Kiefer A.F."/>
            <person name="Nichols A."/>
            <person name="Cepeda A.J."/>
            <person name="Yan W."/>
            <person name="Fan B."/>
            <person name="Jiang Y."/>
            <person name="Adhikari A."/>
            <person name="Zheng C.-J."/>
            <person name="Schuster L."/>
            <person name="Cowan T.M."/>
            <person name="Smanski M.J."/>
            <person name="Chevrette M.G."/>
            <person name="De Carvalho L.P.S."/>
            <person name="Shen B."/>
        </authorList>
    </citation>
    <scope>NUCLEOTIDE SEQUENCE [LARGE SCALE GENOMIC DNA]</scope>
    <source>
        <strain evidence="3 4">NPDC049639</strain>
    </source>
</reference>
<keyword evidence="2" id="KW-0732">Signal</keyword>
<dbReference type="Proteomes" id="UP001612915">
    <property type="component" value="Unassembled WGS sequence"/>
</dbReference>
<feature type="signal peptide" evidence="2">
    <location>
        <begin position="1"/>
        <end position="26"/>
    </location>
</feature>
<dbReference type="RefSeq" id="WP_398278271.1">
    <property type="nucleotide sequence ID" value="NZ_JBITLV010000002.1"/>
</dbReference>
<keyword evidence="4" id="KW-1185">Reference proteome</keyword>
<evidence type="ECO:0008006" key="5">
    <source>
        <dbReference type="Google" id="ProtNLM"/>
    </source>
</evidence>
<evidence type="ECO:0000256" key="2">
    <source>
        <dbReference type="SAM" id="SignalP"/>
    </source>
</evidence>
<name>A0ABW8ALC5_9ACTN</name>
<feature type="chain" id="PRO_5046205917" description="Glycosyl hydrolases family 25" evidence="2">
    <location>
        <begin position="27"/>
        <end position="304"/>
    </location>
</feature>
<gene>
    <name evidence="3" type="ORF">ACIB24_08860</name>
</gene>
<organism evidence="3 4">
    <name type="scientific">Spongisporangium articulatum</name>
    <dbReference type="NCBI Taxonomy" id="3362603"/>
    <lineage>
        <taxon>Bacteria</taxon>
        <taxon>Bacillati</taxon>
        <taxon>Actinomycetota</taxon>
        <taxon>Actinomycetes</taxon>
        <taxon>Kineosporiales</taxon>
        <taxon>Kineosporiaceae</taxon>
        <taxon>Spongisporangium</taxon>
    </lineage>
</organism>
<proteinExistence type="predicted"/>
<accession>A0ABW8ALC5</accession>